<feature type="compositionally biased region" description="Pro residues" evidence="1">
    <location>
        <begin position="1"/>
        <end position="11"/>
    </location>
</feature>
<sequence>RSPLFPSPMSPFLPRDNEDSQKDDIRKPPLINPETASETIAESTSGESEVTAPLYECEASTSNFVDERCLQAPEYVSTLRQVLAIVETMKKILDQLKTLRLNYLYRMKNCRRRSTGTECSCVNQKEAEEVKEVRRTLTSTSPHFHRLYSEWRALKKEEDAAGRVVYEPQMIRDVEYADEQYFVVFSTFWNIEKVDKQIPQLEEIHSQEETPDIIFLN</sequence>
<dbReference type="EMBL" id="BTSY01000005">
    <property type="protein sequence ID" value="GMT29458.1"/>
    <property type="molecule type" value="Genomic_DNA"/>
</dbReference>
<feature type="region of interest" description="Disordered" evidence="1">
    <location>
        <begin position="1"/>
        <end position="49"/>
    </location>
</feature>
<organism evidence="2 3">
    <name type="scientific">Pristionchus fissidentatus</name>
    <dbReference type="NCBI Taxonomy" id="1538716"/>
    <lineage>
        <taxon>Eukaryota</taxon>
        <taxon>Metazoa</taxon>
        <taxon>Ecdysozoa</taxon>
        <taxon>Nematoda</taxon>
        <taxon>Chromadorea</taxon>
        <taxon>Rhabditida</taxon>
        <taxon>Rhabditina</taxon>
        <taxon>Diplogasteromorpha</taxon>
        <taxon>Diplogasteroidea</taxon>
        <taxon>Neodiplogasteridae</taxon>
        <taxon>Pristionchus</taxon>
    </lineage>
</organism>
<evidence type="ECO:0000313" key="3">
    <source>
        <dbReference type="Proteomes" id="UP001432322"/>
    </source>
</evidence>
<dbReference type="Proteomes" id="UP001432322">
    <property type="component" value="Unassembled WGS sequence"/>
</dbReference>
<protein>
    <submittedName>
        <fullName evidence="2">Uncharacterized protein</fullName>
    </submittedName>
</protein>
<feature type="compositionally biased region" description="Basic and acidic residues" evidence="1">
    <location>
        <begin position="15"/>
        <end position="27"/>
    </location>
</feature>
<keyword evidence="3" id="KW-1185">Reference proteome</keyword>
<name>A0AAV5WGI5_9BILA</name>
<proteinExistence type="predicted"/>
<feature type="non-terminal residue" evidence="2">
    <location>
        <position position="1"/>
    </location>
</feature>
<reference evidence="2" key="1">
    <citation type="submission" date="2023-10" db="EMBL/GenBank/DDBJ databases">
        <title>Genome assembly of Pristionchus species.</title>
        <authorList>
            <person name="Yoshida K."/>
            <person name="Sommer R.J."/>
        </authorList>
    </citation>
    <scope>NUCLEOTIDE SEQUENCE</scope>
    <source>
        <strain evidence="2">RS5133</strain>
    </source>
</reference>
<gene>
    <name evidence="2" type="ORF">PFISCL1PPCAC_20755</name>
</gene>
<comment type="caution">
    <text evidence="2">The sequence shown here is derived from an EMBL/GenBank/DDBJ whole genome shotgun (WGS) entry which is preliminary data.</text>
</comment>
<evidence type="ECO:0000256" key="1">
    <source>
        <dbReference type="SAM" id="MobiDB-lite"/>
    </source>
</evidence>
<evidence type="ECO:0000313" key="2">
    <source>
        <dbReference type="EMBL" id="GMT29458.1"/>
    </source>
</evidence>
<dbReference type="AlphaFoldDB" id="A0AAV5WGI5"/>
<accession>A0AAV5WGI5</accession>
<feature type="compositionally biased region" description="Polar residues" evidence="1">
    <location>
        <begin position="34"/>
        <end position="48"/>
    </location>
</feature>